<evidence type="ECO:0000256" key="1">
    <source>
        <dbReference type="ARBA" id="ARBA00006484"/>
    </source>
</evidence>
<keyword evidence="4" id="KW-1185">Reference proteome</keyword>
<dbReference type="Proteomes" id="UP001501005">
    <property type="component" value="Unassembled WGS sequence"/>
</dbReference>
<comment type="similarity">
    <text evidence="1">Belongs to the short-chain dehydrogenases/reductases (SDR) family.</text>
</comment>
<dbReference type="PRINTS" id="PR00080">
    <property type="entry name" value="SDRFAMILY"/>
</dbReference>
<name>A0ABP3YXL6_9ACTN</name>
<dbReference type="PANTHER" id="PTHR43639">
    <property type="entry name" value="OXIDOREDUCTASE, SHORT-CHAIN DEHYDROGENASE/REDUCTASE FAMILY (AFU_ORTHOLOGUE AFUA_5G02870)"/>
    <property type="match status" value="1"/>
</dbReference>
<evidence type="ECO:0000256" key="2">
    <source>
        <dbReference type="ARBA" id="ARBA00023002"/>
    </source>
</evidence>
<dbReference type="Pfam" id="PF13561">
    <property type="entry name" value="adh_short_C2"/>
    <property type="match status" value="1"/>
</dbReference>
<dbReference type="InterPro" id="IPR036291">
    <property type="entry name" value="NAD(P)-bd_dom_sf"/>
</dbReference>
<reference evidence="4" key="1">
    <citation type="journal article" date="2019" name="Int. J. Syst. Evol. Microbiol.">
        <title>The Global Catalogue of Microorganisms (GCM) 10K type strain sequencing project: providing services to taxonomists for standard genome sequencing and annotation.</title>
        <authorList>
            <consortium name="The Broad Institute Genomics Platform"/>
            <consortium name="The Broad Institute Genome Sequencing Center for Infectious Disease"/>
            <person name="Wu L."/>
            <person name="Ma J."/>
        </authorList>
    </citation>
    <scope>NUCLEOTIDE SEQUENCE [LARGE SCALE GENOMIC DNA]</scope>
    <source>
        <strain evidence="4">JCM 10673</strain>
    </source>
</reference>
<dbReference type="SUPFAM" id="SSF51735">
    <property type="entry name" value="NAD(P)-binding Rossmann-fold domains"/>
    <property type="match status" value="1"/>
</dbReference>
<dbReference type="PRINTS" id="PR00081">
    <property type="entry name" value="GDHRDH"/>
</dbReference>
<evidence type="ECO:0000313" key="4">
    <source>
        <dbReference type="Proteomes" id="UP001501005"/>
    </source>
</evidence>
<protein>
    <submittedName>
        <fullName evidence="3">SDR family oxidoreductase</fullName>
    </submittedName>
</protein>
<organism evidence="3 4">
    <name type="scientific">Streptomyces thermoalcalitolerans</name>
    <dbReference type="NCBI Taxonomy" id="65605"/>
    <lineage>
        <taxon>Bacteria</taxon>
        <taxon>Bacillati</taxon>
        <taxon>Actinomycetota</taxon>
        <taxon>Actinomycetes</taxon>
        <taxon>Kitasatosporales</taxon>
        <taxon>Streptomycetaceae</taxon>
        <taxon>Streptomyces</taxon>
    </lineage>
</organism>
<proteinExistence type="inferred from homology"/>
<dbReference type="EMBL" id="BAAAHG010000011">
    <property type="protein sequence ID" value="GAA0910000.1"/>
    <property type="molecule type" value="Genomic_DNA"/>
</dbReference>
<comment type="caution">
    <text evidence="3">The sequence shown here is derived from an EMBL/GenBank/DDBJ whole genome shotgun (WGS) entry which is preliminary data.</text>
</comment>
<dbReference type="CDD" id="cd05233">
    <property type="entry name" value="SDR_c"/>
    <property type="match status" value="1"/>
</dbReference>
<keyword evidence="2" id="KW-0560">Oxidoreductase</keyword>
<evidence type="ECO:0000313" key="3">
    <source>
        <dbReference type="EMBL" id="GAA0910000.1"/>
    </source>
</evidence>
<dbReference type="NCBIfam" id="NF005559">
    <property type="entry name" value="PRK07231.1"/>
    <property type="match status" value="1"/>
</dbReference>
<dbReference type="Gene3D" id="3.40.50.720">
    <property type="entry name" value="NAD(P)-binding Rossmann-like Domain"/>
    <property type="match status" value="1"/>
</dbReference>
<accession>A0ABP3YXL6</accession>
<gene>
    <name evidence="3" type="ORF">GCM10009549_19200</name>
</gene>
<sequence>MTGMLSPQAKDNLMGALDLTGRVALVTGATSGIGAATAVLLAQRGAHVLVHGRSRSLGESVVAAVRGHGGTADFVAADLREAPSVRQLARRAMDLGGGRVDLLVNNAGIYPLGPTEKTTENEVDAVYAVNVKAPFLLVAELAPAMAERGSGAIVNVSTMVAAFGMAGTALYGSSKAAVELLTKAWAAEYGPRGVRVNAVRPGPTRTEGTAGMSEALDALAAQAPVGRPADPKEIAEAIAYLASDAASFVQGAVLPVDGGRTAV</sequence>
<dbReference type="InterPro" id="IPR002347">
    <property type="entry name" value="SDR_fam"/>
</dbReference>
<dbReference type="PANTHER" id="PTHR43639:SF1">
    <property type="entry name" value="SHORT-CHAIN DEHYDROGENASE_REDUCTASE FAMILY PROTEIN"/>
    <property type="match status" value="1"/>
</dbReference>